<keyword evidence="2" id="KW-1185">Reference proteome</keyword>
<name>H6QPT4_PUCGT</name>
<proteinExistence type="predicted"/>
<dbReference type="AlphaFoldDB" id="H6QPT4"/>
<dbReference type="VEuPathDB" id="FungiDB:PGTG_20932"/>
<evidence type="ECO:0000313" key="1">
    <source>
        <dbReference type="EMBL" id="EHS64321.1"/>
    </source>
</evidence>
<dbReference type="RefSeq" id="XP_003890477.1">
    <property type="nucleotide sequence ID" value="XM_003890428.1"/>
</dbReference>
<dbReference type="InParanoid" id="H6QPT4"/>
<evidence type="ECO:0000313" key="2">
    <source>
        <dbReference type="Proteomes" id="UP000008783"/>
    </source>
</evidence>
<protein>
    <submittedName>
        <fullName evidence="1">Uncharacterized protein</fullName>
    </submittedName>
</protein>
<dbReference type="OrthoDB" id="10664534at2759"/>
<gene>
    <name evidence="1" type="ORF">PGTG_20932</name>
</gene>
<accession>H6QPT4</accession>
<sequence>MTIQTGSLHTVRNRQLTPRRDYLCFSGVFKGELGPFLRARPNQGPLEMMKSSVYTSGKWKTGPGQTTINVTCAYHEDFALSVGGPQRYNGKITKMDDDSVLSFQLSDGETIENVGQERGRTQGVTIDGVGSIVESWTKEVEQGANSKTSFVVVEHDVNNNTVDVITVTYVFSENSVIMPPRVKFNVGDKILIVGQLESTGDGSDGLIIESKVVQYPFTAPWQCSPNMIAVEHLTRV</sequence>
<dbReference type="Proteomes" id="UP000008783">
    <property type="component" value="Unassembled WGS sequence"/>
</dbReference>
<reference evidence="2" key="1">
    <citation type="journal article" date="2011" name="Proc. Natl. Acad. Sci. U.S.A.">
        <title>Obligate biotrophy features unraveled by the genomic analysis of rust fungi.</title>
        <authorList>
            <person name="Duplessis S."/>
            <person name="Cuomo C.A."/>
            <person name="Lin Y.-C."/>
            <person name="Aerts A."/>
            <person name="Tisserant E."/>
            <person name="Veneault-Fourrey C."/>
            <person name="Joly D.L."/>
            <person name="Hacquard S."/>
            <person name="Amselem J."/>
            <person name="Cantarel B.L."/>
            <person name="Chiu R."/>
            <person name="Coutinho P.M."/>
            <person name="Feau N."/>
            <person name="Field M."/>
            <person name="Frey P."/>
            <person name="Gelhaye E."/>
            <person name="Goldberg J."/>
            <person name="Grabherr M.G."/>
            <person name="Kodira C.D."/>
            <person name="Kohler A."/>
            <person name="Kuees U."/>
            <person name="Lindquist E.A."/>
            <person name="Lucas S.M."/>
            <person name="Mago R."/>
            <person name="Mauceli E."/>
            <person name="Morin E."/>
            <person name="Murat C."/>
            <person name="Pangilinan J.L."/>
            <person name="Park R."/>
            <person name="Pearson M."/>
            <person name="Quesneville H."/>
            <person name="Rouhier N."/>
            <person name="Sakthikumar S."/>
            <person name="Salamov A.A."/>
            <person name="Schmutz J."/>
            <person name="Selles B."/>
            <person name="Shapiro H."/>
            <person name="Tanguay P."/>
            <person name="Tuskan G.A."/>
            <person name="Henrissat B."/>
            <person name="Van de Peer Y."/>
            <person name="Rouze P."/>
            <person name="Ellis J.G."/>
            <person name="Dodds P.N."/>
            <person name="Schein J.E."/>
            <person name="Zhong S."/>
            <person name="Hamelin R.C."/>
            <person name="Grigoriev I.V."/>
            <person name="Szabo L.J."/>
            <person name="Martin F."/>
        </authorList>
    </citation>
    <scope>NUCLEOTIDE SEQUENCE [LARGE SCALE GENOMIC DNA]</scope>
    <source>
        <strain evidence="2">CRL 75-36-700-3 / race SCCL</strain>
    </source>
</reference>
<organism evidence="1 2">
    <name type="scientific">Puccinia graminis f. sp. tritici (strain CRL 75-36-700-3 / race SCCL)</name>
    <name type="common">Black stem rust fungus</name>
    <dbReference type="NCBI Taxonomy" id="418459"/>
    <lineage>
        <taxon>Eukaryota</taxon>
        <taxon>Fungi</taxon>
        <taxon>Dikarya</taxon>
        <taxon>Basidiomycota</taxon>
        <taxon>Pucciniomycotina</taxon>
        <taxon>Pucciniomycetes</taxon>
        <taxon>Pucciniales</taxon>
        <taxon>Pucciniaceae</taxon>
        <taxon>Puccinia</taxon>
    </lineage>
</organism>
<dbReference type="KEGG" id="pgr:PGTG_20932"/>
<dbReference type="GeneID" id="13542598"/>
<dbReference type="EMBL" id="DS178267">
    <property type="protein sequence ID" value="EHS64321.1"/>
    <property type="molecule type" value="Genomic_DNA"/>
</dbReference>
<dbReference type="HOGENOM" id="CLU_105965_0_0_1"/>